<dbReference type="PANTHER" id="PTHR43798:SF33">
    <property type="entry name" value="HYDROLASE, PUTATIVE (AFU_ORTHOLOGUE AFUA_2G14860)-RELATED"/>
    <property type="match status" value="1"/>
</dbReference>
<accession>A0A1I6NT52</accession>
<dbReference type="AlphaFoldDB" id="A0A1I6NT52"/>
<dbReference type="Gene3D" id="3.40.50.1820">
    <property type="entry name" value="alpha/beta hydrolase"/>
    <property type="match status" value="1"/>
</dbReference>
<dbReference type="GO" id="GO:0003824">
    <property type="term" value="F:catalytic activity"/>
    <property type="evidence" value="ECO:0007669"/>
    <property type="project" value="UniProtKB-ARBA"/>
</dbReference>
<reference evidence="3" key="1">
    <citation type="submission" date="2016-10" db="EMBL/GenBank/DDBJ databases">
        <authorList>
            <person name="Varghese N."/>
            <person name="Submissions S."/>
        </authorList>
    </citation>
    <scope>NUCLEOTIDE SEQUENCE [LARGE SCALE GENOMIC DNA]</scope>
    <source>
        <strain evidence="3">DSM 44771</strain>
    </source>
</reference>
<dbReference type="Pfam" id="PF00561">
    <property type="entry name" value="Abhydrolase_1"/>
    <property type="match status" value="1"/>
</dbReference>
<dbReference type="OrthoDB" id="3371334at2"/>
<keyword evidence="3" id="KW-1185">Reference proteome</keyword>
<dbReference type="InterPro" id="IPR050266">
    <property type="entry name" value="AB_hydrolase_sf"/>
</dbReference>
<dbReference type="STRING" id="95161.SAMN05660874_00083"/>
<dbReference type="PANTHER" id="PTHR43798">
    <property type="entry name" value="MONOACYLGLYCEROL LIPASE"/>
    <property type="match status" value="1"/>
</dbReference>
<dbReference type="PRINTS" id="PR00111">
    <property type="entry name" value="ABHYDROLASE"/>
</dbReference>
<dbReference type="EMBL" id="FOZX01000001">
    <property type="protein sequence ID" value="SFS31113.1"/>
    <property type="molecule type" value="Genomic_DNA"/>
</dbReference>
<dbReference type="InterPro" id="IPR029058">
    <property type="entry name" value="AB_hydrolase_fold"/>
</dbReference>
<evidence type="ECO:0000313" key="3">
    <source>
        <dbReference type="Proteomes" id="UP000198852"/>
    </source>
</evidence>
<dbReference type="Proteomes" id="UP000198852">
    <property type="component" value="Unassembled WGS sequence"/>
</dbReference>
<dbReference type="RefSeq" id="WP_093412823.1">
    <property type="nucleotide sequence ID" value="NZ_FOZX01000001.1"/>
</dbReference>
<dbReference type="SUPFAM" id="SSF53474">
    <property type="entry name" value="alpha/beta-Hydrolases"/>
    <property type="match status" value="1"/>
</dbReference>
<organism evidence="2 3">
    <name type="scientific">Saccharopolyspora flava</name>
    <dbReference type="NCBI Taxonomy" id="95161"/>
    <lineage>
        <taxon>Bacteria</taxon>
        <taxon>Bacillati</taxon>
        <taxon>Actinomycetota</taxon>
        <taxon>Actinomycetes</taxon>
        <taxon>Pseudonocardiales</taxon>
        <taxon>Pseudonocardiaceae</taxon>
        <taxon>Saccharopolyspora</taxon>
    </lineage>
</organism>
<dbReference type="InterPro" id="IPR000073">
    <property type="entry name" value="AB_hydrolase_1"/>
</dbReference>
<name>A0A1I6NT52_9PSEU</name>
<dbReference type="GO" id="GO:0016020">
    <property type="term" value="C:membrane"/>
    <property type="evidence" value="ECO:0007669"/>
    <property type="project" value="TreeGrafter"/>
</dbReference>
<evidence type="ECO:0000313" key="2">
    <source>
        <dbReference type="EMBL" id="SFS31113.1"/>
    </source>
</evidence>
<gene>
    <name evidence="2" type="ORF">SAMN05660874_00083</name>
</gene>
<sequence length="315" mass="34041">MSAEIEVRHRTIHGHRRAFRMAGSGPALLLVHGIGDSSRTWRDVLAPLAEQHTVIAPDLLGHGESDKPRADYSVAAYANGMRDLLTALGFDSATVIGHSLGGGVAMQFAYQFPERCERLVLTCPGGVGPEVHPLLRMLAIPGAELTLPLFTGAPLRWLAPLAAPLQSRSAGLGLGNLGLGDDYEFFLDCYTAMRTPTARASFLRTLRAVADAGGQAVTMLDRCYLTEGLPTLLVWGAHDHVIPSSHAALAHEAMPWSRVEIFDDAGHFPHLSEPERYVALLRDFLGSTAPAHHDQRRWVARLRDGGTSAHRSSGT</sequence>
<proteinExistence type="predicted"/>
<protein>
    <submittedName>
        <fullName evidence="2">Pimeloyl-ACP methyl ester carboxylesterase</fullName>
    </submittedName>
</protein>
<feature type="domain" description="AB hydrolase-1" evidence="1">
    <location>
        <begin position="26"/>
        <end position="274"/>
    </location>
</feature>
<evidence type="ECO:0000259" key="1">
    <source>
        <dbReference type="Pfam" id="PF00561"/>
    </source>
</evidence>